<dbReference type="PROSITE" id="PS51257">
    <property type="entry name" value="PROKAR_LIPOPROTEIN"/>
    <property type="match status" value="1"/>
</dbReference>
<comment type="caution">
    <text evidence="2">The sequence shown here is derived from an EMBL/GenBank/DDBJ whole genome shotgun (WGS) entry which is preliminary data.</text>
</comment>
<dbReference type="RefSeq" id="WP_183909043.1">
    <property type="nucleotide sequence ID" value="NZ_JACHXZ010000001.1"/>
</dbReference>
<keyword evidence="2" id="KW-0808">Transferase</keyword>
<keyword evidence="3" id="KW-1185">Reference proteome</keyword>
<feature type="signal peptide" evidence="1">
    <location>
        <begin position="1"/>
        <end position="21"/>
    </location>
</feature>
<dbReference type="Proteomes" id="UP000559987">
    <property type="component" value="Unassembled WGS sequence"/>
</dbReference>
<organism evidence="2 3">
    <name type="scientific">Simiduia aestuariiviva</name>
    <dbReference type="NCBI Taxonomy" id="1510459"/>
    <lineage>
        <taxon>Bacteria</taxon>
        <taxon>Pseudomonadati</taxon>
        <taxon>Pseudomonadota</taxon>
        <taxon>Gammaproteobacteria</taxon>
        <taxon>Cellvibrionales</taxon>
        <taxon>Cellvibrionaceae</taxon>
        <taxon>Simiduia</taxon>
    </lineage>
</organism>
<dbReference type="AlphaFoldDB" id="A0A839URC0"/>
<evidence type="ECO:0000313" key="2">
    <source>
        <dbReference type="EMBL" id="MBB3167925.1"/>
    </source>
</evidence>
<dbReference type="GO" id="GO:0016301">
    <property type="term" value="F:kinase activity"/>
    <property type="evidence" value="ECO:0007669"/>
    <property type="project" value="UniProtKB-KW"/>
</dbReference>
<evidence type="ECO:0000313" key="3">
    <source>
        <dbReference type="Proteomes" id="UP000559987"/>
    </source>
</evidence>
<evidence type="ECO:0000256" key="1">
    <source>
        <dbReference type="SAM" id="SignalP"/>
    </source>
</evidence>
<keyword evidence="2" id="KW-0418">Kinase</keyword>
<name>A0A839URC0_9GAMM</name>
<protein>
    <submittedName>
        <fullName evidence="2">Sugar (Pentulose or hexulose) kinase</fullName>
    </submittedName>
</protein>
<gene>
    <name evidence="2" type="ORF">FHS30_001101</name>
</gene>
<feature type="chain" id="PRO_5032584977" evidence="1">
    <location>
        <begin position="22"/>
        <end position="121"/>
    </location>
</feature>
<sequence length="121" mass="12167">MNTRLKLLAVGLSLLALSGCARNKPIVDTQGIDMVQYRQDLGECRAYAQEVNTGGKVAGGAAAGAVVGGAIGAVLNGTKGAQRGAGAGAVTGAARGAASGRQEKQQVVKNCLRGRGYRVLN</sequence>
<dbReference type="EMBL" id="JACHXZ010000001">
    <property type="protein sequence ID" value="MBB3167925.1"/>
    <property type="molecule type" value="Genomic_DNA"/>
</dbReference>
<keyword evidence="1" id="KW-0732">Signal</keyword>
<reference evidence="2 3" key="1">
    <citation type="submission" date="2020-08" db="EMBL/GenBank/DDBJ databases">
        <title>Genomic Encyclopedia of Type Strains, Phase III (KMG-III): the genomes of soil and plant-associated and newly described type strains.</title>
        <authorList>
            <person name="Whitman W."/>
        </authorList>
    </citation>
    <scope>NUCLEOTIDE SEQUENCE [LARGE SCALE GENOMIC DNA]</scope>
    <source>
        <strain evidence="2 3">CECT 8571</strain>
    </source>
</reference>
<proteinExistence type="predicted"/>
<accession>A0A839URC0</accession>